<dbReference type="EMBL" id="GG666451">
    <property type="protein sequence ID" value="EEN69995.1"/>
    <property type="molecule type" value="Genomic_DNA"/>
</dbReference>
<proteinExistence type="predicted"/>
<organism evidence="2">
    <name type="scientific">Branchiostoma floridae</name>
    <name type="common">Florida lancelet</name>
    <name type="synonym">Amphioxus</name>
    <dbReference type="NCBI Taxonomy" id="7739"/>
    <lineage>
        <taxon>Eukaryota</taxon>
        <taxon>Metazoa</taxon>
        <taxon>Chordata</taxon>
        <taxon>Cephalochordata</taxon>
        <taxon>Leptocardii</taxon>
        <taxon>Amphioxiformes</taxon>
        <taxon>Branchiostomatidae</taxon>
        <taxon>Branchiostoma</taxon>
    </lineage>
</organism>
<reference evidence="2" key="1">
    <citation type="journal article" date="2008" name="Nature">
        <title>The amphioxus genome and the evolution of the chordate karyotype.</title>
        <authorList>
            <consortium name="US DOE Joint Genome Institute (JGI-PGF)"/>
            <person name="Putnam N.H."/>
            <person name="Butts T."/>
            <person name="Ferrier D.E.K."/>
            <person name="Furlong R.F."/>
            <person name="Hellsten U."/>
            <person name="Kawashima T."/>
            <person name="Robinson-Rechavi M."/>
            <person name="Shoguchi E."/>
            <person name="Terry A."/>
            <person name="Yu J.-K."/>
            <person name="Benito-Gutierrez E.L."/>
            <person name="Dubchak I."/>
            <person name="Garcia-Fernandez J."/>
            <person name="Gibson-Brown J.J."/>
            <person name="Grigoriev I.V."/>
            <person name="Horton A.C."/>
            <person name="de Jong P.J."/>
            <person name="Jurka J."/>
            <person name="Kapitonov V.V."/>
            <person name="Kohara Y."/>
            <person name="Kuroki Y."/>
            <person name="Lindquist E."/>
            <person name="Lucas S."/>
            <person name="Osoegawa K."/>
            <person name="Pennacchio L.A."/>
            <person name="Salamov A.A."/>
            <person name="Satou Y."/>
            <person name="Sauka-Spengler T."/>
            <person name="Schmutz J."/>
            <person name="Shin-I T."/>
            <person name="Toyoda A."/>
            <person name="Bronner-Fraser M."/>
            <person name="Fujiyama A."/>
            <person name="Holland L.Z."/>
            <person name="Holland P.W.H."/>
            <person name="Satoh N."/>
            <person name="Rokhsar D.S."/>
        </authorList>
    </citation>
    <scope>NUCLEOTIDE SEQUENCE [LARGE SCALE GENOMIC DNA]</scope>
    <source>
        <strain evidence="2">S238N-H82</strain>
        <tissue evidence="2">Testes</tissue>
    </source>
</reference>
<name>C3XPX4_BRAFL</name>
<feature type="compositionally biased region" description="Basic and acidic residues" evidence="1">
    <location>
        <begin position="91"/>
        <end position="107"/>
    </location>
</feature>
<evidence type="ECO:0000256" key="1">
    <source>
        <dbReference type="SAM" id="MobiDB-lite"/>
    </source>
</evidence>
<protein>
    <submittedName>
        <fullName evidence="2">Uncharacterized protein</fullName>
    </submittedName>
</protein>
<gene>
    <name evidence="2" type="ORF">BRAFLDRAFT_67433</name>
</gene>
<feature type="region of interest" description="Disordered" evidence="1">
    <location>
        <begin position="84"/>
        <end position="108"/>
    </location>
</feature>
<dbReference type="InParanoid" id="C3XPX4"/>
<sequence length="190" mass="21516">MDYMNQMDTILKAVGVKTKECRVADKWDLATVALDSSKRHGVTGLRRSATAPELAELQEKPQQGVTKSQTEFLIVERAELAASETNNSSGLDKKNDVGQVEEGRTSEGEIESALEATELEVKDVDVDEEVLQEFLQEAFFLQEFLQEKLFPAGIPAEISCRTKEFLQEKRFLQEFLQKFLQEENFQNGYS</sequence>
<dbReference type="AlphaFoldDB" id="C3XPX4"/>
<evidence type="ECO:0000313" key="2">
    <source>
        <dbReference type="EMBL" id="EEN69995.1"/>
    </source>
</evidence>
<accession>C3XPX4</accession>